<evidence type="ECO:0000313" key="2">
    <source>
        <dbReference type="EMBL" id="UJO22068.1"/>
    </source>
</evidence>
<dbReference type="GO" id="GO:0016810">
    <property type="term" value="F:hydrolase activity, acting on carbon-nitrogen (but not peptide) bonds"/>
    <property type="evidence" value="ECO:0007669"/>
    <property type="project" value="InterPro"/>
</dbReference>
<dbReference type="InterPro" id="IPR011059">
    <property type="entry name" value="Metal-dep_hydrolase_composite"/>
</dbReference>
<dbReference type="OrthoDB" id="10258955at2759"/>
<reference evidence="2" key="2">
    <citation type="journal article" date="2022" name="Microb. Genom.">
        <title>A chromosome-scale genome assembly of the tomato pathogen Cladosporium fulvum reveals a compartmentalized genome architecture and the presence of a dispensable chromosome.</title>
        <authorList>
            <person name="Zaccaron A.Z."/>
            <person name="Chen L.H."/>
            <person name="Samaras A."/>
            <person name="Stergiopoulos I."/>
        </authorList>
    </citation>
    <scope>NUCLEOTIDE SEQUENCE</scope>
    <source>
        <strain evidence="2">Race5_Kim</strain>
    </source>
</reference>
<dbReference type="SUPFAM" id="SSF51556">
    <property type="entry name" value="Metallo-dependent hydrolases"/>
    <property type="match status" value="2"/>
</dbReference>
<accession>A0A9Q8PGI9</accession>
<sequence length="949" mass="103376">MQCGVTSVCLHVLCWKEDRVRPDCFDPSRSTWPHAAMGQDFDLGLPTSEPPPYVYSHAYKHRPSRRLGRWQVTALFLSSALGIAVLTRIRWTNSSVLSIGHQTVLEDGLSRCAQLSATFEARPDIQRDNPRWSIFAGQKKPVLLHNATLFDGEAFLPTGVDILFGKGIVRSITPMNYSDTVPGENIEILDLHGRYVTPGLVDMHSHHLVWPFHSLPATRDVNEAPRLGPLTPFVRSFDGFKPYDPAIEIIASGGVTSSLILPASANIMGGEAYVVKNAFVNGKRGEPVVEELLIDYGVPREQRQRYAKMACGENPKHTYLHTRLGNTWLLREHFSKAQDLIHRQNQWCQAASAIAKDSWLASGGDGREPGSLPEDIKYESTIAILRGQVNVNIHCYEPEDIERMLAVLHEFGVHPRAFHHALEAWQVPEFLKQQERNITIATFAENAFFKAEAYNANLRAGKILADHDVPVAFKSDHTGEGNNIQYLLHQAAVAHSFGMPAVKALQAVTSVPARSIQQSHRIGGVKPGYDADIAVWDSYPLSIGATAVEVFIDGRATIGISQKDLEVTELNRDHHREPRPRPTVLEPEKHRFCTAVKKPATKLVITGIAQVDLETYISPLNGHNLTLVIDGGKITCLGSAWLCSEAATDGYVVELQYGHITPGLIAVSQTLGVVEITGEPTTSDGVVDPKADLANEDTIIYAKYGVHLEGRGFERARLGGVTKAVAAPGLRGGLLQGISVGFSTSGKKSVLDGGIFQDDVALHFELSQASKAADPTISNAIARLRRLLSNAPIGEIPVVVHVVNTDLIRQLIWLKRDLPGVNLVIFGGHGAALVAPELASANISVILTGHRGVPDTWEKRDALSGPPLTESPAKILADAGVSFALAIQGDSHVHNLASEAGWAAKHAGLNRTEALRLVSGNVESILSLKRTNDFVVWMAIRCEAKAVLC</sequence>
<dbReference type="Proteomes" id="UP000756132">
    <property type="component" value="Chromosome 9"/>
</dbReference>
<dbReference type="Pfam" id="PF01979">
    <property type="entry name" value="Amidohydro_1"/>
    <property type="match status" value="1"/>
</dbReference>
<dbReference type="PANTHER" id="PTHR43135:SF3">
    <property type="entry name" value="ALPHA-D-RIBOSE 1-METHYLPHOSPHONATE 5-TRIPHOSPHATE DIPHOSPHATASE"/>
    <property type="match status" value="1"/>
</dbReference>
<dbReference type="KEGG" id="ffu:CLAFUR5_09757"/>
<reference evidence="2" key="1">
    <citation type="submission" date="2021-12" db="EMBL/GenBank/DDBJ databases">
        <authorList>
            <person name="Zaccaron A."/>
            <person name="Stergiopoulos I."/>
        </authorList>
    </citation>
    <scope>NUCLEOTIDE SEQUENCE</scope>
    <source>
        <strain evidence="2">Race5_Kim</strain>
    </source>
</reference>
<dbReference type="EMBL" id="CP090171">
    <property type="protein sequence ID" value="UJO22068.1"/>
    <property type="molecule type" value="Genomic_DNA"/>
</dbReference>
<dbReference type="InterPro" id="IPR006680">
    <property type="entry name" value="Amidohydro-rel"/>
</dbReference>
<name>A0A9Q8PGI9_PASFU</name>
<protein>
    <recommendedName>
        <fullName evidence="1">Amidohydrolase-related domain-containing protein</fullName>
    </recommendedName>
</protein>
<proteinExistence type="predicted"/>
<dbReference type="SUPFAM" id="SSF51338">
    <property type="entry name" value="Composite domain of metallo-dependent hydrolases"/>
    <property type="match status" value="1"/>
</dbReference>
<organism evidence="2 3">
    <name type="scientific">Passalora fulva</name>
    <name type="common">Tomato leaf mold</name>
    <name type="synonym">Cladosporium fulvum</name>
    <dbReference type="NCBI Taxonomy" id="5499"/>
    <lineage>
        <taxon>Eukaryota</taxon>
        <taxon>Fungi</taxon>
        <taxon>Dikarya</taxon>
        <taxon>Ascomycota</taxon>
        <taxon>Pezizomycotina</taxon>
        <taxon>Dothideomycetes</taxon>
        <taxon>Dothideomycetidae</taxon>
        <taxon>Mycosphaerellales</taxon>
        <taxon>Mycosphaerellaceae</taxon>
        <taxon>Fulvia</taxon>
    </lineage>
</organism>
<dbReference type="PANTHER" id="PTHR43135">
    <property type="entry name" value="ALPHA-D-RIBOSE 1-METHYLPHOSPHONATE 5-TRIPHOSPHATE DIPHOSPHATASE"/>
    <property type="match status" value="1"/>
</dbReference>
<evidence type="ECO:0000259" key="1">
    <source>
        <dbReference type="Pfam" id="PF01979"/>
    </source>
</evidence>
<dbReference type="AlphaFoldDB" id="A0A9Q8PGI9"/>
<dbReference type="InterPro" id="IPR051781">
    <property type="entry name" value="Metallo-dep_Hydrolase"/>
</dbReference>
<feature type="domain" description="Amidohydrolase-related" evidence="1">
    <location>
        <begin position="458"/>
        <end position="545"/>
    </location>
</feature>
<evidence type="ECO:0000313" key="3">
    <source>
        <dbReference type="Proteomes" id="UP000756132"/>
    </source>
</evidence>
<gene>
    <name evidence="2" type="ORF">CLAFUR5_09757</name>
</gene>
<keyword evidence="3" id="KW-1185">Reference proteome</keyword>
<dbReference type="GeneID" id="71989635"/>
<dbReference type="Gene3D" id="3.20.20.140">
    <property type="entry name" value="Metal-dependent hydrolases"/>
    <property type="match status" value="3"/>
</dbReference>
<dbReference type="InterPro" id="IPR032466">
    <property type="entry name" value="Metal_Hydrolase"/>
</dbReference>
<dbReference type="RefSeq" id="XP_047766434.1">
    <property type="nucleotide sequence ID" value="XM_047908905.1"/>
</dbReference>